<dbReference type="GO" id="GO:0004614">
    <property type="term" value="F:phosphoglucomutase activity"/>
    <property type="evidence" value="ECO:0007669"/>
    <property type="project" value="UniProtKB-EC"/>
</dbReference>
<gene>
    <name evidence="12" type="primary">pgm-1</name>
    <name evidence="12" type="ordered locus">Mtc_1252</name>
</gene>
<keyword evidence="6 12" id="KW-0413">Isomerase</keyword>
<dbReference type="RefSeq" id="WP_014405843.1">
    <property type="nucleotide sequence ID" value="NC_017034.1"/>
</dbReference>
<reference evidence="12 13" key="1">
    <citation type="journal article" date="2012" name="J. Bacteriol.">
        <title>Complete genome sequence of a thermophilic methanogen, Methanocella conradii HZ254, isolated from Chinese rice field soil.</title>
        <authorList>
            <person name="Lu Z."/>
            <person name="Lu Y."/>
        </authorList>
    </citation>
    <scope>NUCLEOTIDE SEQUENCE [LARGE SCALE GENOMIC DNA]</scope>
    <source>
        <strain evidence="13">DSM 24694 / JCM 17849 / CGMCC 1.5162 / HZ254</strain>
    </source>
</reference>
<dbReference type="SUPFAM" id="SSF53738">
    <property type="entry name" value="Phosphoglucomutase, first 3 domains"/>
    <property type="match status" value="3"/>
</dbReference>
<dbReference type="PANTHER" id="PTHR43771:SF1">
    <property type="entry name" value="PHOSPHOMANNOMUTASE"/>
    <property type="match status" value="1"/>
</dbReference>
<dbReference type="EC" id="5.4.2.2" evidence="12"/>
<dbReference type="InterPro" id="IPR005844">
    <property type="entry name" value="A-D-PHexomutase_a/b/a-I"/>
</dbReference>
<dbReference type="Gene3D" id="3.40.120.10">
    <property type="entry name" value="Alpha-D-Glucose-1,6-Bisphosphate, subunit A, domain 3"/>
    <property type="match status" value="3"/>
</dbReference>
<dbReference type="InterPro" id="IPR016055">
    <property type="entry name" value="A-D-PHexomutase_a/b/a-I/II/III"/>
</dbReference>
<dbReference type="Pfam" id="PF02880">
    <property type="entry name" value="PGM_PMM_III"/>
    <property type="match status" value="1"/>
</dbReference>
<dbReference type="Pfam" id="PF02878">
    <property type="entry name" value="PGM_PMM_I"/>
    <property type="match status" value="1"/>
</dbReference>
<dbReference type="Pfam" id="PF00408">
    <property type="entry name" value="PGM_PMM_IV"/>
    <property type="match status" value="1"/>
</dbReference>
<dbReference type="InterPro" id="IPR005841">
    <property type="entry name" value="Alpha-D-phosphohexomutase_SF"/>
</dbReference>
<dbReference type="InterPro" id="IPR005843">
    <property type="entry name" value="A-D-PHexomutase_C"/>
</dbReference>
<dbReference type="Gene3D" id="3.30.310.50">
    <property type="entry name" value="Alpha-D-phosphohexomutase, C-terminal domain"/>
    <property type="match status" value="1"/>
</dbReference>
<feature type="domain" description="Alpha-D-phosphohexomutase alpha/beta/alpha" evidence="10">
    <location>
        <begin position="149"/>
        <end position="249"/>
    </location>
</feature>
<dbReference type="GO" id="GO:0008966">
    <property type="term" value="F:phosphoglucosamine mutase activity"/>
    <property type="evidence" value="ECO:0007669"/>
    <property type="project" value="InterPro"/>
</dbReference>
<dbReference type="PRINTS" id="PR00509">
    <property type="entry name" value="PGMPMM"/>
</dbReference>
<protein>
    <submittedName>
        <fullName evidence="12">Alpha-phosphoglucomutase / phosphomannomutase</fullName>
        <ecNumber evidence="12">5.4.2.2</ecNumber>
        <ecNumber evidence="12">5.4.2.8</ecNumber>
    </submittedName>
</protein>
<dbReference type="STRING" id="1041930.Mtc_1252"/>
<comment type="cofactor">
    <cofactor evidence="1">
        <name>Mg(2+)</name>
        <dbReference type="ChEBI" id="CHEBI:18420"/>
    </cofactor>
</comment>
<dbReference type="OrthoDB" id="10363at2157"/>
<dbReference type="InterPro" id="IPR016066">
    <property type="entry name" value="A-D-PHexomutase_CS"/>
</dbReference>
<organism evidence="12 13">
    <name type="scientific">Methanocella conradii (strain DSM 24694 / JCM 17849 / CGMCC 1.5162 / HZ254)</name>
    <dbReference type="NCBI Taxonomy" id="1041930"/>
    <lineage>
        <taxon>Archaea</taxon>
        <taxon>Methanobacteriati</taxon>
        <taxon>Methanobacteriota</taxon>
        <taxon>Stenosarchaea group</taxon>
        <taxon>Methanomicrobia</taxon>
        <taxon>Methanocellales</taxon>
        <taxon>Methanocellaceae</taxon>
        <taxon>Methanocella</taxon>
    </lineage>
</organism>
<dbReference type="Proteomes" id="UP000005233">
    <property type="component" value="Chromosome"/>
</dbReference>
<dbReference type="HOGENOM" id="CLU_016950_7_1_2"/>
<evidence type="ECO:0000313" key="13">
    <source>
        <dbReference type="Proteomes" id="UP000005233"/>
    </source>
</evidence>
<keyword evidence="3" id="KW-0597">Phosphoprotein</keyword>
<feature type="domain" description="Alpha-D-phosphohexomutase C-terminal" evidence="8">
    <location>
        <begin position="370"/>
        <end position="434"/>
    </location>
</feature>
<accession>H8I9G1</accession>
<name>H8I9G1_METCZ</name>
<evidence type="ECO:0000256" key="5">
    <source>
        <dbReference type="ARBA" id="ARBA00022842"/>
    </source>
</evidence>
<feature type="domain" description="Alpha-D-phosphohexomutase alpha/beta/alpha" evidence="11">
    <location>
        <begin position="254"/>
        <end position="362"/>
    </location>
</feature>
<evidence type="ECO:0000313" key="12">
    <source>
        <dbReference type="EMBL" id="AFD00006.1"/>
    </source>
</evidence>
<feature type="domain" description="Alpha-D-phosphohexomutase alpha/beta/alpha" evidence="9">
    <location>
        <begin position="3"/>
        <end position="130"/>
    </location>
</feature>
<dbReference type="FunFam" id="3.40.120.10:FF:000003">
    <property type="entry name" value="Phosphoglucosamine mutase"/>
    <property type="match status" value="1"/>
</dbReference>
<comment type="similarity">
    <text evidence="2 7">Belongs to the phosphohexose mutase family.</text>
</comment>
<evidence type="ECO:0000256" key="2">
    <source>
        <dbReference type="ARBA" id="ARBA00010231"/>
    </source>
</evidence>
<keyword evidence="4 7" id="KW-0479">Metal-binding</keyword>
<keyword evidence="5 7" id="KW-0460">Magnesium</keyword>
<dbReference type="EMBL" id="CP003243">
    <property type="protein sequence ID" value="AFD00006.1"/>
    <property type="molecule type" value="Genomic_DNA"/>
</dbReference>
<dbReference type="PANTHER" id="PTHR43771">
    <property type="entry name" value="PHOSPHOMANNOMUTASE"/>
    <property type="match status" value="1"/>
</dbReference>
<evidence type="ECO:0000256" key="6">
    <source>
        <dbReference type="ARBA" id="ARBA00023235"/>
    </source>
</evidence>
<sequence length="445" mass="47455">MALFGTNGVRGVANVELTTDMAMDLAKGFGTFKPGTIAVGRDTRESGEMIKAAVIAGLLSTGCRVIDLGIAPTPAIQYYVRECGLDGGIVITASHNPPEYNGIKGIASDGTEYSHEDEAVVESLYYSKEFVRANWSQTGGLSAADPKPMYIDGIISSVDAEAIEAKRFKAVVDTGCGAASLTTPFLLRRLGCKVVTINAQVDGTFPGRNPEPTGNEINDLKAAVVAAGADLGVAHDGDADRAVFVDEKGRFVNEDVLLAIMAEHILKKKPGSTIVTPVSSSSLIQDIADRYGARVVWTPVGSIYVARTMMATGAVFGGEGNGGLIFPEFQYCRDGGMSVACMLEMLAHTGKKLSSIVDEMPAYHSIKDKIRCKDKEAVMKKLAAHVKGEKVDATDGLKIYRPEGWVLIRMSGTEPIIRVFAESRTESGAKRLAEYGVGLVNEYNK</sequence>
<dbReference type="KEGG" id="mez:Mtc_1252"/>
<keyword evidence="13" id="KW-1185">Reference proteome</keyword>
<dbReference type="GO" id="GO:0005975">
    <property type="term" value="P:carbohydrate metabolic process"/>
    <property type="evidence" value="ECO:0007669"/>
    <property type="project" value="InterPro"/>
</dbReference>
<evidence type="ECO:0000259" key="11">
    <source>
        <dbReference type="Pfam" id="PF02880"/>
    </source>
</evidence>
<dbReference type="SUPFAM" id="SSF55957">
    <property type="entry name" value="Phosphoglucomutase, C-terminal domain"/>
    <property type="match status" value="1"/>
</dbReference>
<dbReference type="EC" id="5.4.2.8" evidence="12"/>
<dbReference type="PROSITE" id="PS00710">
    <property type="entry name" value="PGM_PMM"/>
    <property type="match status" value="1"/>
</dbReference>
<dbReference type="InterPro" id="IPR036900">
    <property type="entry name" value="A-D-PHexomutase_C_sf"/>
</dbReference>
<proteinExistence type="inferred from homology"/>
<dbReference type="Pfam" id="PF02879">
    <property type="entry name" value="PGM_PMM_II"/>
    <property type="match status" value="1"/>
</dbReference>
<evidence type="ECO:0000259" key="10">
    <source>
        <dbReference type="Pfam" id="PF02879"/>
    </source>
</evidence>
<evidence type="ECO:0000259" key="8">
    <source>
        <dbReference type="Pfam" id="PF00408"/>
    </source>
</evidence>
<dbReference type="InterPro" id="IPR024086">
    <property type="entry name" value="GlmM_arc-type"/>
</dbReference>
<dbReference type="NCBIfam" id="TIGR03990">
    <property type="entry name" value="Arch_GlmM"/>
    <property type="match status" value="1"/>
</dbReference>
<dbReference type="InterPro" id="IPR005846">
    <property type="entry name" value="A-D-PHexomutase_a/b/a-III"/>
</dbReference>
<evidence type="ECO:0000259" key="9">
    <source>
        <dbReference type="Pfam" id="PF02878"/>
    </source>
</evidence>
<evidence type="ECO:0000256" key="7">
    <source>
        <dbReference type="RuleBase" id="RU004326"/>
    </source>
</evidence>
<dbReference type="FunFam" id="3.40.120.10:FF:000001">
    <property type="entry name" value="Phosphoglucosamine mutase"/>
    <property type="match status" value="1"/>
</dbReference>
<dbReference type="AlphaFoldDB" id="H8I9G1"/>
<dbReference type="GO" id="GO:0000287">
    <property type="term" value="F:magnesium ion binding"/>
    <property type="evidence" value="ECO:0007669"/>
    <property type="project" value="InterPro"/>
</dbReference>
<dbReference type="GeneID" id="11971378"/>
<evidence type="ECO:0000256" key="3">
    <source>
        <dbReference type="ARBA" id="ARBA00022553"/>
    </source>
</evidence>
<dbReference type="InterPro" id="IPR005845">
    <property type="entry name" value="A-D-PHexomutase_a/b/a-II"/>
</dbReference>
<evidence type="ECO:0000256" key="1">
    <source>
        <dbReference type="ARBA" id="ARBA00001946"/>
    </source>
</evidence>
<dbReference type="CDD" id="cd03087">
    <property type="entry name" value="PGM_like1"/>
    <property type="match status" value="1"/>
</dbReference>
<evidence type="ECO:0000256" key="4">
    <source>
        <dbReference type="ARBA" id="ARBA00022723"/>
    </source>
</evidence>
<dbReference type="eggNOG" id="arCOG00767">
    <property type="taxonomic scope" value="Archaea"/>
</dbReference>
<dbReference type="GO" id="GO:0004615">
    <property type="term" value="F:phosphomannomutase activity"/>
    <property type="evidence" value="ECO:0007669"/>
    <property type="project" value="UniProtKB-EC"/>
</dbReference>